<dbReference type="AlphaFoldDB" id="A0A378UYE4"/>
<evidence type="ECO:0000256" key="1">
    <source>
        <dbReference type="SAM" id="MobiDB-lite"/>
    </source>
</evidence>
<dbReference type="EMBL" id="UGQY01000004">
    <property type="protein sequence ID" value="SUA03105.1"/>
    <property type="molecule type" value="Genomic_DNA"/>
</dbReference>
<dbReference type="Gene3D" id="3.40.50.300">
    <property type="entry name" value="P-loop containing nucleotide triphosphate hydrolases"/>
    <property type="match status" value="1"/>
</dbReference>
<protein>
    <submittedName>
        <fullName evidence="3">Gp153</fullName>
    </submittedName>
</protein>
<dbReference type="SUPFAM" id="SSF52540">
    <property type="entry name" value="P-loop containing nucleoside triphosphate hydrolases"/>
    <property type="match status" value="1"/>
</dbReference>
<sequence length="518" mass="55616">MTTAAQHGPDEATFPFEWTQDLILNLEIQKAWEQRRIPFDLTGDAAENTRRFREWRDTPRPRRTRRYNGSESPSGRVQAWAGAVFDGEVDKTATAPVGTRNDTLNKCALRLYRVALAGVQDEDGVTDALTDAALQAGLCDREIRSTLASARRKADEEGPATDVPEEPVYVITEIDPAQIDTGSATTDPEPAPAWQFVDGASFILDIPAVTPANWGAGHEVLWAQGESLMIAGPMGLGKTTLTLRLLRARLGLGDGTLFGYPVAPCEGTILYLAMDRPAQIARAAYRMFHESEREALRRVKFWPGPPPFDIAKHPGTLTALAEAANADDVYLDSVKDAAIGLSEDEVGAGYNRARQQLLATGRQLTECHHTTKRGQGGGPPTAVADIYGSAWIANGTGSILLLAGEPGDPIVGMRHVRAPADEVGPFQLLHDQQAGLLTVHHNTDLVELARLKAADGLTAREAAAALFTTDNPTAAQKEKARRRLAKLASDGHLIAVEGAAGGTHGGTSAAWFPDGRQP</sequence>
<dbReference type="InterPro" id="IPR014820">
    <property type="entry name" value="PriCT_1"/>
</dbReference>
<dbReference type="Proteomes" id="UP000255389">
    <property type="component" value="Unassembled WGS sequence"/>
</dbReference>
<proteinExistence type="predicted"/>
<dbReference type="SMART" id="SM00942">
    <property type="entry name" value="PriCT_1"/>
    <property type="match status" value="1"/>
</dbReference>
<dbReference type="Pfam" id="PF13481">
    <property type="entry name" value="AAA_25"/>
    <property type="match status" value="1"/>
</dbReference>
<organism evidence="3 4">
    <name type="scientific">Mycolicibacterium fortuitum</name>
    <name type="common">Mycobacterium fortuitum</name>
    <dbReference type="NCBI Taxonomy" id="1766"/>
    <lineage>
        <taxon>Bacteria</taxon>
        <taxon>Bacillati</taxon>
        <taxon>Actinomycetota</taxon>
        <taxon>Actinomycetes</taxon>
        <taxon>Mycobacteriales</taxon>
        <taxon>Mycobacteriaceae</taxon>
        <taxon>Mycolicibacterium</taxon>
    </lineage>
</organism>
<name>A0A378UYE4_MYCFO</name>
<evidence type="ECO:0000313" key="3">
    <source>
        <dbReference type="EMBL" id="SUA03105.1"/>
    </source>
</evidence>
<feature type="domain" description="Primase C-terminal 1" evidence="2">
    <location>
        <begin position="89"/>
        <end position="156"/>
    </location>
</feature>
<evidence type="ECO:0000259" key="2">
    <source>
        <dbReference type="SMART" id="SM00942"/>
    </source>
</evidence>
<gene>
    <name evidence="3" type="ORF">NCTC1542_04585</name>
</gene>
<reference evidence="3 4" key="1">
    <citation type="submission" date="2018-06" db="EMBL/GenBank/DDBJ databases">
        <authorList>
            <consortium name="Pathogen Informatics"/>
            <person name="Doyle S."/>
        </authorList>
    </citation>
    <scope>NUCLEOTIDE SEQUENCE [LARGE SCALE GENOMIC DNA]</scope>
    <source>
        <strain evidence="3 4">NCTC1542</strain>
    </source>
</reference>
<feature type="region of interest" description="Disordered" evidence="1">
    <location>
        <begin position="498"/>
        <end position="518"/>
    </location>
</feature>
<dbReference type="InterPro" id="IPR027417">
    <property type="entry name" value="P-loop_NTPase"/>
</dbReference>
<accession>A0A378UYE4</accession>
<evidence type="ECO:0000313" key="4">
    <source>
        <dbReference type="Proteomes" id="UP000255389"/>
    </source>
</evidence>